<dbReference type="Pfam" id="PF00924">
    <property type="entry name" value="MS_channel_2nd"/>
    <property type="match status" value="1"/>
</dbReference>
<protein>
    <submittedName>
        <fullName evidence="11">Uncharacterized protein</fullName>
    </submittedName>
</protein>
<reference evidence="11 12" key="1">
    <citation type="journal article" date="2020" name="J. Phycol.">
        <title>Comparative genome analysis reveals Cyanidiococcus gen. nov., a new extremophilic red algal genus sister to Cyanidioschyzon (Cyanidioschyzonaceae, Rhodophyta).</title>
        <authorList>
            <person name="Liu S.-L."/>
            <person name="Chiang Y.-R."/>
            <person name="Yoon H.S."/>
            <person name="Fu H.-Y."/>
        </authorList>
    </citation>
    <scope>NUCLEOTIDE SEQUENCE [LARGE SCALE GENOMIC DNA]</scope>
    <source>
        <strain evidence="11 12">THAL066</strain>
    </source>
</reference>
<dbReference type="InterPro" id="IPR011014">
    <property type="entry name" value="MscS_channel_TM-2"/>
</dbReference>
<evidence type="ECO:0000256" key="2">
    <source>
        <dbReference type="ARBA" id="ARBA00008017"/>
    </source>
</evidence>
<evidence type="ECO:0000256" key="5">
    <source>
        <dbReference type="ARBA" id="ARBA00022989"/>
    </source>
</evidence>
<dbReference type="OrthoDB" id="567160at2759"/>
<dbReference type="GO" id="GO:0055085">
    <property type="term" value="P:transmembrane transport"/>
    <property type="evidence" value="ECO:0007669"/>
    <property type="project" value="InterPro"/>
</dbReference>
<feature type="domain" description="Mechanosensitive ion channel MscS" evidence="8">
    <location>
        <begin position="340"/>
        <end position="408"/>
    </location>
</feature>
<dbReference type="InterPro" id="IPR045042">
    <property type="entry name" value="YnaI-like"/>
</dbReference>
<dbReference type="GO" id="GO:0005886">
    <property type="term" value="C:plasma membrane"/>
    <property type="evidence" value="ECO:0007669"/>
    <property type="project" value="UniProtKB-SubCell"/>
</dbReference>
<gene>
    <name evidence="11" type="ORF">F1559_004202</name>
</gene>
<keyword evidence="3" id="KW-1003">Cell membrane</keyword>
<dbReference type="Gene3D" id="1.10.287.1260">
    <property type="match status" value="1"/>
</dbReference>
<dbReference type="InterPro" id="IPR049142">
    <property type="entry name" value="MS_channel_1st"/>
</dbReference>
<dbReference type="PANTHER" id="PTHR43634">
    <property type="entry name" value="OW CONDUCTANCE MECHANOSENSITIVE CHANNEL"/>
    <property type="match status" value="1"/>
</dbReference>
<dbReference type="Pfam" id="PF21088">
    <property type="entry name" value="MS_channel_1st"/>
    <property type="match status" value="1"/>
</dbReference>
<evidence type="ECO:0000259" key="8">
    <source>
        <dbReference type="Pfam" id="PF00924"/>
    </source>
</evidence>
<feature type="domain" description="Mechanosensitive ion channel transmembrane helices 2/3" evidence="10">
    <location>
        <begin position="300"/>
        <end position="338"/>
    </location>
</feature>
<evidence type="ECO:0000256" key="3">
    <source>
        <dbReference type="ARBA" id="ARBA00022475"/>
    </source>
</evidence>
<dbReference type="InterPro" id="IPR006685">
    <property type="entry name" value="MscS_channel_2nd"/>
</dbReference>
<dbReference type="InterPro" id="IPR010920">
    <property type="entry name" value="LSM_dom_sf"/>
</dbReference>
<evidence type="ECO:0000313" key="11">
    <source>
        <dbReference type="EMBL" id="KAF6004554.1"/>
    </source>
</evidence>
<dbReference type="SUPFAM" id="SSF82861">
    <property type="entry name" value="Mechanosensitive channel protein MscS (YggB), transmembrane region"/>
    <property type="match status" value="1"/>
</dbReference>
<dbReference type="Pfam" id="PF21082">
    <property type="entry name" value="MS_channel_3rd"/>
    <property type="match status" value="1"/>
</dbReference>
<feature type="transmembrane region" description="Helical" evidence="7">
    <location>
        <begin position="259"/>
        <end position="281"/>
    </location>
</feature>
<feature type="transmembrane region" description="Helical" evidence="7">
    <location>
        <begin position="293"/>
        <end position="312"/>
    </location>
</feature>
<proteinExistence type="inferred from homology"/>
<keyword evidence="6 7" id="KW-0472">Membrane</keyword>
<keyword evidence="12" id="KW-1185">Reference proteome</keyword>
<evidence type="ECO:0000256" key="6">
    <source>
        <dbReference type="ARBA" id="ARBA00023136"/>
    </source>
</evidence>
<dbReference type="InterPro" id="IPR023408">
    <property type="entry name" value="MscS_beta-dom_sf"/>
</dbReference>
<dbReference type="AlphaFoldDB" id="A0A7J7IPS5"/>
<feature type="transmembrane region" description="Helical" evidence="7">
    <location>
        <begin position="233"/>
        <end position="253"/>
    </location>
</feature>
<dbReference type="Proteomes" id="UP000530660">
    <property type="component" value="Unassembled WGS sequence"/>
</dbReference>
<keyword evidence="4 7" id="KW-0812">Transmembrane</keyword>
<organism evidence="11 12">
    <name type="scientific">Cyanidiococcus yangmingshanensis</name>
    <dbReference type="NCBI Taxonomy" id="2690220"/>
    <lineage>
        <taxon>Eukaryota</taxon>
        <taxon>Rhodophyta</taxon>
        <taxon>Bangiophyceae</taxon>
        <taxon>Cyanidiales</taxon>
        <taxon>Cyanidiaceae</taxon>
        <taxon>Cyanidiococcus</taxon>
    </lineage>
</organism>
<accession>A0A7J7IPS5</accession>
<evidence type="ECO:0000256" key="1">
    <source>
        <dbReference type="ARBA" id="ARBA00004651"/>
    </source>
</evidence>
<evidence type="ECO:0000256" key="7">
    <source>
        <dbReference type="SAM" id="Phobius"/>
    </source>
</evidence>
<evidence type="ECO:0000259" key="9">
    <source>
        <dbReference type="Pfam" id="PF21082"/>
    </source>
</evidence>
<dbReference type="SUPFAM" id="SSF82689">
    <property type="entry name" value="Mechanosensitive channel protein MscS (YggB), C-terminal domain"/>
    <property type="match status" value="1"/>
</dbReference>
<comment type="caution">
    <text evidence="11">The sequence shown here is derived from an EMBL/GenBank/DDBJ whole genome shotgun (WGS) entry which is preliminary data.</text>
</comment>
<dbReference type="Gene3D" id="2.30.30.60">
    <property type="match status" value="1"/>
</dbReference>
<feature type="transmembrane region" description="Helical" evidence="7">
    <location>
        <begin position="159"/>
        <end position="178"/>
    </location>
</feature>
<dbReference type="PANTHER" id="PTHR43634:SF2">
    <property type="entry name" value="LOW CONDUCTANCE MECHANOSENSITIVE CHANNEL YNAI"/>
    <property type="match status" value="1"/>
</dbReference>
<comment type="similarity">
    <text evidence="2">Belongs to the MscS (TC 1.A.23) family.</text>
</comment>
<dbReference type="Gene3D" id="3.30.70.100">
    <property type="match status" value="1"/>
</dbReference>
<sequence length="518" mass="57855">MRMRWRRHVLLLWSASRSQRRSKQQERPFVAVVALSGSVMANWVLHPKVRGAFEESNRLFFAPTSDVVLRRERSLRGVGLTRRARSTRLASAQRVSRCLLPACFALTARVSSRPVWKLRATTAGTASSTTTWYAPLLKQAGKLSSVLETPISLVGRSNVLTVCTLSDLVMVLFMLLIYRRVVRIVGRRILKPAGARMPEKWLSVKLIPSDEHGTVRWIESVERAVGLFLMLRLTVMACQFGLVVAARLGITIWPKLPCTISQVATIGYFAYVLDAFFSWFLSERGDLAPSQKFVLGRIGKVFIYATAFLLFIETTGLPLRSVLAFGGIGGLAIGLATQELAKNFISGIMLTLGAPFAPGESVQLNTIGVSGEIRQIGFYKTELIGADGRPTWIPNAQLVNERLTNNSRITKRRLAHRFGLRYQDIDKMGRIVERLRTMLTGIPEIAASPETISVYFTEYAEYALPIQLSCFVNVTDGKQFLDIQQRVLLSVNRIVKDEGADFALPTRTIEYMPTTSPR</sequence>
<dbReference type="EMBL" id="VWRR01000003">
    <property type="protein sequence ID" value="KAF6004554.1"/>
    <property type="molecule type" value="Genomic_DNA"/>
</dbReference>
<evidence type="ECO:0000259" key="10">
    <source>
        <dbReference type="Pfam" id="PF21088"/>
    </source>
</evidence>
<feature type="domain" description="Mechanosensitive ion channel MscS C-terminal" evidence="9">
    <location>
        <begin position="418"/>
        <end position="502"/>
    </location>
</feature>
<dbReference type="SUPFAM" id="SSF50182">
    <property type="entry name" value="Sm-like ribonucleoproteins"/>
    <property type="match status" value="1"/>
</dbReference>
<keyword evidence="5 7" id="KW-1133">Transmembrane helix</keyword>
<evidence type="ECO:0000256" key="4">
    <source>
        <dbReference type="ARBA" id="ARBA00022692"/>
    </source>
</evidence>
<dbReference type="InterPro" id="IPR049278">
    <property type="entry name" value="MS_channel_C"/>
</dbReference>
<comment type="subcellular location">
    <subcellularLocation>
        <location evidence="1">Cell membrane</location>
        <topology evidence="1">Multi-pass membrane protein</topology>
    </subcellularLocation>
</comment>
<dbReference type="InterPro" id="IPR011066">
    <property type="entry name" value="MscS_channel_C_sf"/>
</dbReference>
<name>A0A7J7IPS5_9RHOD</name>
<evidence type="ECO:0000313" key="12">
    <source>
        <dbReference type="Proteomes" id="UP000530660"/>
    </source>
</evidence>